<keyword evidence="4" id="KW-0249">Electron transport</keyword>
<dbReference type="SUPFAM" id="SSF46626">
    <property type="entry name" value="Cytochrome c"/>
    <property type="match status" value="1"/>
</dbReference>
<keyword evidence="10" id="KW-1185">Reference proteome</keyword>
<dbReference type="PIRSF" id="PIRSF000025">
    <property type="entry name" value="Cytc_Bsub_c550"/>
    <property type="match status" value="1"/>
</dbReference>
<keyword evidence="5 6" id="KW-0408">Iron</keyword>
<keyword evidence="2 6" id="KW-0349">Heme</keyword>
<evidence type="ECO:0000256" key="3">
    <source>
        <dbReference type="ARBA" id="ARBA00022723"/>
    </source>
</evidence>
<evidence type="ECO:0000256" key="4">
    <source>
        <dbReference type="ARBA" id="ARBA00022982"/>
    </source>
</evidence>
<dbReference type="PANTHER" id="PTHR37823:SF4">
    <property type="entry name" value="MENAQUINOL-CYTOCHROME C REDUCTASE CYTOCHROME B_C SUBUNIT"/>
    <property type="match status" value="1"/>
</dbReference>
<evidence type="ECO:0000313" key="9">
    <source>
        <dbReference type="EMBL" id="MBK3493311.1"/>
    </source>
</evidence>
<evidence type="ECO:0000256" key="7">
    <source>
        <dbReference type="SAM" id="Phobius"/>
    </source>
</evidence>
<dbReference type="EMBL" id="JAEOAH010000001">
    <property type="protein sequence ID" value="MBK3493311.1"/>
    <property type="molecule type" value="Genomic_DNA"/>
</dbReference>
<feature type="domain" description="Cytochrome c" evidence="8">
    <location>
        <begin position="40"/>
        <end position="120"/>
    </location>
</feature>
<evidence type="ECO:0000259" key="8">
    <source>
        <dbReference type="PROSITE" id="PS51007"/>
    </source>
</evidence>
<dbReference type="InterPro" id="IPR051811">
    <property type="entry name" value="Cytochrome_c550/c551-like"/>
</dbReference>
<organism evidence="9 10">
    <name type="scientific">Viridibacillus soli</name>
    <dbReference type="NCBI Taxonomy" id="2798301"/>
    <lineage>
        <taxon>Bacteria</taxon>
        <taxon>Bacillati</taxon>
        <taxon>Bacillota</taxon>
        <taxon>Bacilli</taxon>
        <taxon>Bacillales</taxon>
        <taxon>Caryophanaceae</taxon>
        <taxon>Viridibacillus</taxon>
    </lineage>
</organism>
<dbReference type="Pfam" id="PF13442">
    <property type="entry name" value="Cytochrome_CBB3"/>
    <property type="match status" value="1"/>
</dbReference>
<dbReference type="InterPro" id="IPR012218">
    <property type="entry name" value="Cyt_c_BACSU-c550-type"/>
</dbReference>
<dbReference type="PROSITE" id="PS51007">
    <property type="entry name" value="CYTC"/>
    <property type="match status" value="1"/>
</dbReference>
<dbReference type="InterPro" id="IPR036909">
    <property type="entry name" value="Cyt_c-like_dom_sf"/>
</dbReference>
<evidence type="ECO:0000256" key="5">
    <source>
        <dbReference type="ARBA" id="ARBA00023004"/>
    </source>
</evidence>
<dbReference type="NCBIfam" id="NF045773">
    <property type="entry name" value="cytochro_C550"/>
    <property type="match status" value="1"/>
</dbReference>
<gene>
    <name evidence="9" type="ORF">JFL43_00195</name>
</gene>
<keyword evidence="1" id="KW-0813">Transport</keyword>
<proteinExistence type="predicted"/>
<comment type="caution">
    <text evidence="9">The sequence shown here is derived from an EMBL/GenBank/DDBJ whole genome shotgun (WGS) entry which is preliminary data.</text>
</comment>
<keyword evidence="7" id="KW-1133">Transmembrane helix</keyword>
<protein>
    <submittedName>
        <fullName evidence="9">Cytochrome c</fullName>
    </submittedName>
</protein>
<keyword evidence="7" id="KW-0812">Transmembrane</keyword>
<evidence type="ECO:0000313" key="10">
    <source>
        <dbReference type="Proteomes" id="UP000618943"/>
    </source>
</evidence>
<dbReference type="InterPro" id="IPR009056">
    <property type="entry name" value="Cyt_c-like_dom"/>
</dbReference>
<sequence length="120" mass="12353">MKKNPIIPYILIMAFGIGLIFFMSLGGPDKKAEIAKGDEGKTEESAGAFDPEAAVAKSCVACHGENLEGGGGPNLHGTGLSADEVKEILHNGKGGMPAGILKAESEANIEAVAKYIADLK</sequence>
<dbReference type="Proteomes" id="UP000618943">
    <property type="component" value="Unassembled WGS sequence"/>
</dbReference>
<evidence type="ECO:0000256" key="6">
    <source>
        <dbReference type="PROSITE-ProRule" id="PRU00433"/>
    </source>
</evidence>
<keyword evidence="7" id="KW-0472">Membrane</keyword>
<dbReference type="PANTHER" id="PTHR37823">
    <property type="entry name" value="CYTOCHROME C-553-LIKE"/>
    <property type="match status" value="1"/>
</dbReference>
<feature type="transmembrane region" description="Helical" evidence="7">
    <location>
        <begin position="6"/>
        <end position="26"/>
    </location>
</feature>
<keyword evidence="3 6" id="KW-0479">Metal-binding</keyword>
<reference evidence="9 10" key="1">
    <citation type="submission" date="2020-12" db="EMBL/GenBank/DDBJ databases">
        <title>YIM B01967 draft genome.</title>
        <authorList>
            <person name="Yan X."/>
        </authorList>
    </citation>
    <scope>NUCLEOTIDE SEQUENCE [LARGE SCALE GENOMIC DNA]</scope>
    <source>
        <strain evidence="9 10">YIM B01967</strain>
    </source>
</reference>
<name>A0ABS1H1Y3_9BACL</name>
<accession>A0ABS1H1Y3</accession>
<dbReference type="Gene3D" id="1.10.760.10">
    <property type="entry name" value="Cytochrome c-like domain"/>
    <property type="match status" value="1"/>
</dbReference>
<dbReference type="InterPro" id="IPR054780">
    <property type="entry name" value="Cytochro_C550_firm"/>
</dbReference>
<evidence type="ECO:0000256" key="1">
    <source>
        <dbReference type="ARBA" id="ARBA00022448"/>
    </source>
</evidence>
<evidence type="ECO:0000256" key="2">
    <source>
        <dbReference type="ARBA" id="ARBA00022617"/>
    </source>
</evidence>
<dbReference type="RefSeq" id="WP_100794279.1">
    <property type="nucleotide sequence ID" value="NZ_JAEOAH010000001.1"/>
</dbReference>